<reference evidence="3 4" key="1">
    <citation type="submission" date="2018-02" db="EMBL/GenBank/DDBJ databases">
        <title>Genome sequencing of Solimonas sp. HR-BB.</title>
        <authorList>
            <person name="Lee Y."/>
            <person name="Jeon C.O."/>
        </authorList>
    </citation>
    <scope>NUCLEOTIDE SEQUENCE [LARGE SCALE GENOMIC DNA]</scope>
    <source>
        <strain evidence="3 4">HR-BB</strain>
    </source>
</reference>
<protein>
    <submittedName>
        <fullName evidence="3">Alpha/beta hydrolase</fullName>
    </submittedName>
</protein>
<organism evidence="3 4">
    <name type="scientific">Solimonas fluminis</name>
    <dbReference type="NCBI Taxonomy" id="2086571"/>
    <lineage>
        <taxon>Bacteria</taxon>
        <taxon>Pseudomonadati</taxon>
        <taxon>Pseudomonadota</taxon>
        <taxon>Gammaproteobacteria</taxon>
        <taxon>Nevskiales</taxon>
        <taxon>Nevskiaceae</taxon>
        <taxon>Solimonas</taxon>
    </lineage>
</organism>
<keyword evidence="4" id="KW-1185">Reference proteome</keyword>
<dbReference type="PRINTS" id="PR00412">
    <property type="entry name" value="EPOXHYDRLASE"/>
</dbReference>
<dbReference type="PANTHER" id="PTHR43194:SF2">
    <property type="entry name" value="PEROXISOMAL MEMBRANE PROTEIN LPX1"/>
    <property type="match status" value="1"/>
</dbReference>
<feature type="region of interest" description="Disordered" evidence="1">
    <location>
        <begin position="1"/>
        <end position="20"/>
    </location>
</feature>
<dbReference type="InterPro" id="IPR000073">
    <property type="entry name" value="AB_hydrolase_1"/>
</dbReference>
<feature type="domain" description="AB hydrolase-1" evidence="2">
    <location>
        <begin position="55"/>
        <end position="290"/>
    </location>
</feature>
<evidence type="ECO:0000313" key="3">
    <source>
        <dbReference type="EMBL" id="PPE72095.1"/>
    </source>
</evidence>
<dbReference type="PANTHER" id="PTHR43194">
    <property type="entry name" value="HYDROLASE ALPHA/BETA FOLD FAMILY"/>
    <property type="match status" value="1"/>
</dbReference>
<feature type="compositionally biased region" description="Gly residues" evidence="1">
    <location>
        <begin position="8"/>
        <end position="17"/>
    </location>
</feature>
<dbReference type="PRINTS" id="PR00111">
    <property type="entry name" value="ABHYDROLASE"/>
</dbReference>
<dbReference type="OrthoDB" id="5380819at2"/>
<sequence length="313" mass="33590">MPPRLPRSGGGNGGRGPAGLLLSRDAPAVDEIESLRFRGSGLTLAADGAGPAGGPVILFLHGSGQTRQSWRRALAEAAARGYRGIALDLRGHGDSDWSPDGRYGLPLFAADLREVIAQLPRPPVLVGASLGGLVSILVCGELPAPASALVLVDIAPRVEERGAREVIAFMDSAPDGFASLEEAADAVSAYLPHRERPRDTRGLQRNLRLRNGRWYWHWDPAFMQMGRDAGAKHRFDGPNPFEQPARSLRLPTLLLRGGRSQIVSEASVREFHEWVPHAEYIDIAGAHHMVAGDANDAFNDAVFGFIDRQGGAA</sequence>
<dbReference type="Proteomes" id="UP000238220">
    <property type="component" value="Unassembled WGS sequence"/>
</dbReference>
<comment type="caution">
    <text evidence="3">The sequence shown here is derived from an EMBL/GenBank/DDBJ whole genome shotgun (WGS) entry which is preliminary data.</text>
</comment>
<dbReference type="InterPro" id="IPR050228">
    <property type="entry name" value="Carboxylesterase_BioH"/>
</dbReference>
<gene>
    <name evidence="3" type="ORF">C3942_20595</name>
</gene>
<dbReference type="EMBL" id="PSNW01000016">
    <property type="protein sequence ID" value="PPE72095.1"/>
    <property type="molecule type" value="Genomic_DNA"/>
</dbReference>
<evidence type="ECO:0000259" key="2">
    <source>
        <dbReference type="Pfam" id="PF00561"/>
    </source>
</evidence>
<dbReference type="Pfam" id="PF00561">
    <property type="entry name" value="Abhydrolase_1"/>
    <property type="match status" value="1"/>
</dbReference>
<dbReference type="Gene3D" id="3.40.50.1820">
    <property type="entry name" value="alpha/beta hydrolase"/>
    <property type="match status" value="1"/>
</dbReference>
<dbReference type="InterPro" id="IPR029058">
    <property type="entry name" value="AB_hydrolase_fold"/>
</dbReference>
<evidence type="ECO:0000256" key="1">
    <source>
        <dbReference type="SAM" id="MobiDB-lite"/>
    </source>
</evidence>
<dbReference type="InterPro" id="IPR000639">
    <property type="entry name" value="Epox_hydrolase-like"/>
</dbReference>
<accession>A0A2S5TAV6</accession>
<evidence type="ECO:0000313" key="4">
    <source>
        <dbReference type="Proteomes" id="UP000238220"/>
    </source>
</evidence>
<keyword evidence="3" id="KW-0378">Hydrolase</keyword>
<proteinExistence type="predicted"/>
<dbReference type="GO" id="GO:0016787">
    <property type="term" value="F:hydrolase activity"/>
    <property type="evidence" value="ECO:0007669"/>
    <property type="project" value="UniProtKB-KW"/>
</dbReference>
<dbReference type="AlphaFoldDB" id="A0A2S5TAV6"/>
<dbReference type="SUPFAM" id="SSF53474">
    <property type="entry name" value="alpha/beta-Hydrolases"/>
    <property type="match status" value="1"/>
</dbReference>
<name>A0A2S5TAV6_9GAMM</name>